<sequence length="254" mass="28565">MSRLNQALSNWNKGELHSLQWLSKFGVSPRSANKYFASGSLKKIAPGIFARPNDQISWQGIVNVLQSDLSMPVHVAGKSALELHGEGHYIPLGHPIINIVSRNKAQVPSWAISGEFNGELKVKQSSMITSEPELVLYNRDGIDFYISSREQAILELIDSLDLSETFETAENYMQGLLTLRSDKVQFLLENCKSIKVKRVFLFLAKKLELPFLKKINLATIHLGSGKRVVTKNGRLDNDFNITVPTTYFEEPNDF</sequence>
<protein>
    <submittedName>
        <fullName evidence="2">Transcriptional regulator with AbiEi antitoxin N-terminal domain</fullName>
    </submittedName>
</protein>
<evidence type="ECO:0000313" key="3">
    <source>
        <dbReference type="Proteomes" id="UP000192907"/>
    </source>
</evidence>
<evidence type="ECO:0000313" key="2">
    <source>
        <dbReference type="EMBL" id="SME95109.1"/>
    </source>
</evidence>
<accession>A0A1Y6B7T2</accession>
<dbReference type="Proteomes" id="UP000192907">
    <property type="component" value="Unassembled WGS sequence"/>
</dbReference>
<gene>
    <name evidence="2" type="ORF">SAMN06296036_102174</name>
</gene>
<dbReference type="InterPro" id="IPR033455">
    <property type="entry name" value="AbiEi_3_N"/>
</dbReference>
<dbReference type="RefSeq" id="WP_159455108.1">
    <property type="nucleotide sequence ID" value="NZ_FWZT01000002.1"/>
</dbReference>
<dbReference type="EMBL" id="FWZT01000002">
    <property type="protein sequence ID" value="SME95109.1"/>
    <property type="molecule type" value="Genomic_DNA"/>
</dbReference>
<dbReference type="Pfam" id="PF11459">
    <property type="entry name" value="AbiEi_3"/>
    <property type="match status" value="1"/>
</dbReference>
<feature type="domain" description="Transcriptional regulator AbiEi antitoxin N-terminal" evidence="1">
    <location>
        <begin position="2"/>
        <end position="91"/>
    </location>
</feature>
<dbReference type="STRING" id="1513793.SAMN06296036_102174"/>
<organism evidence="2 3">
    <name type="scientific">Pseudobacteriovorax antillogorgiicola</name>
    <dbReference type="NCBI Taxonomy" id="1513793"/>
    <lineage>
        <taxon>Bacteria</taxon>
        <taxon>Pseudomonadati</taxon>
        <taxon>Bdellovibrionota</taxon>
        <taxon>Oligoflexia</taxon>
        <taxon>Oligoflexales</taxon>
        <taxon>Pseudobacteriovoracaceae</taxon>
        <taxon>Pseudobacteriovorax</taxon>
    </lineage>
</organism>
<dbReference type="AlphaFoldDB" id="A0A1Y6B7T2"/>
<keyword evidence="3" id="KW-1185">Reference proteome</keyword>
<reference evidence="3" key="1">
    <citation type="submission" date="2017-04" db="EMBL/GenBank/DDBJ databases">
        <authorList>
            <person name="Varghese N."/>
            <person name="Submissions S."/>
        </authorList>
    </citation>
    <scope>NUCLEOTIDE SEQUENCE [LARGE SCALE GENOMIC DNA]</scope>
    <source>
        <strain evidence="3">RKEM611</strain>
    </source>
</reference>
<dbReference type="InterPro" id="IPR021561">
    <property type="entry name" value="AbiEi_3"/>
</dbReference>
<evidence type="ECO:0000259" key="1">
    <source>
        <dbReference type="Pfam" id="PF17194"/>
    </source>
</evidence>
<proteinExistence type="predicted"/>
<name>A0A1Y6B7T2_9BACT</name>
<dbReference type="Pfam" id="PF17194">
    <property type="entry name" value="AbiEi_3_N"/>
    <property type="match status" value="1"/>
</dbReference>